<comment type="subcellular location">
    <subcellularLocation>
        <location evidence="6">Cell membrane</location>
        <topology evidence="6">Multi-pass membrane protein</topology>
    </subcellularLocation>
    <subcellularLocation>
        <location evidence="1">Membrane</location>
        <topology evidence="1">Multi-pass membrane protein</topology>
    </subcellularLocation>
</comment>
<dbReference type="GO" id="GO:0043190">
    <property type="term" value="C:ATP-binding cassette (ABC) transporter complex"/>
    <property type="evidence" value="ECO:0007669"/>
    <property type="project" value="InterPro"/>
</dbReference>
<feature type="transmembrane region" description="Helical" evidence="6">
    <location>
        <begin position="166"/>
        <end position="186"/>
    </location>
</feature>
<keyword evidence="6" id="KW-1003">Cell membrane</keyword>
<feature type="transmembrane region" description="Helical" evidence="6">
    <location>
        <begin position="129"/>
        <end position="154"/>
    </location>
</feature>
<dbReference type="Pfam" id="PF01061">
    <property type="entry name" value="ABC2_membrane"/>
    <property type="match status" value="1"/>
</dbReference>
<evidence type="ECO:0000256" key="2">
    <source>
        <dbReference type="ARBA" id="ARBA00022692"/>
    </source>
</evidence>
<dbReference type="PIRSF" id="PIRSF006648">
    <property type="entry name" value="DrrB"/>
    <property type="match status" value="1"/>
</dbReference>
<accession>A0A1B2HRY6</accession>
<feature type="transmembrane region" description="Helical" evidence="6">
    <location>
        <begin position="54"/>
        <end position="77"/>
    </location>
</feature>
<proteinExistence type="inferred from homology"/>
<dbReference type="OrthoDB" id="9255971at2"/>
<dbReference type="InterPro" id="IPR051784">
    <property type="entry name" value="Nod_factor_ABC_transporter"/>
</dbReference>
<dbReference type="KEGG" id="led:BBK82_34995"/>
<feature type="transmembrane region" description="Helical" evidence="6">
    <location>
        <begin position="21"/>
        <end position="42"/>
    </location>
</feature>
<protein>
    <recommendedName>
        <fullName evidence="6">Transport permease protein</fullName>
    </recommendedName>
</protein>
<feature type="transmembrane region" description="Helical" evidence="6">
    <location>
        <begin position="98"/>
        <end position="123"/>
    </location>
</feature>
<evidence type="ECO:0000256" key="5">
    <source>
        <dbReference type="ARBA" id="ARBA00023251"/>
    </source>
</evidence>
<evidence type="ECO:0000313" key="9">
    <source>
        <dbReference type="Proteomes" id="UP000093053"/>
    </source>
</evidence>
<dbReference type="GO" id="GO:0046677">
    <property type="term" value="P:response to antibiotic"/>
    <property type="evidence" value="ECO:0007669"/>
    <property type="project" value="UniProtKB-KW"/>
</dbReference>
<dbReference type="PANTHER" id="PTHR43229:SF2">
    <property type="entry name" value="NODULATION PROTEIN J"/>
    <property type="match status" value="1"/>
</dbReference>
<organism evidence="8 9">
    <name type="scientific">Lentzea guizhouensis</name>
    <dbReference type="NCBI Taxonomy" id="1586287"/>
    <lineage>
        <taxon>Bacteria</taxon>
        <taxon>Bacillati</taxon>
        <taxon>Actinomycetota</taxon>
        <taxon>Actinomycetes</taxon>
        <taxon>Pseudonocardiales</taxon>
        <taxon>Pseudonocardiaceae</taxon>
        <taxon>Lentzea</taxon>
    </lineage>
</organism>
<dbReference type="Proteomes" id="UP000093053">
    <property type="component" value="Chromosome"/>
</dbReference>
<dbReference type="AlphaFoldDB" id="A0A1B2HRY6"/>
<dbReference type="GO" id="GO:0140359">
    <property type="term" value="F:ABC-type transporter activity"/>
    <property type="evidence" value="ECO:0007669"/>
    <property type="project" value="InterPro"/>
</dbReference>
<keyword evidence="6" id="KW-0813">Transport</keyword>
<dbReference type="InterPro" id="IPR013525">
    <property type="entry name" value="ABC2_TM"/>
</dbReference>
<keyword evidence="5" id="KW-0046">Antibiotic resistance</keyword>
<name>A0A1B2HRY6_9PSEU</name>
<feature type="domain" description="ABC transmembrane type-2" evidence="7">
    <location>
        <begin position="22"/>
        <end position="245"/>
    </location>
</feature>
<keyword evidence="9" id="KW-1185">Reference proteome</keyword>
<dbReference type="InterPro" id="IPR047817">
    <property type="entry name" value="ABC2_TM_bact-type"/>
</dbReference>
<reference evidence="8 9" key="1">
    <citation type="submission" date="2016-07" db="EMBL/GenBank/DDBJ databases">
        <title>Complete genome sequence of the Lentzea guizhouensis DHS C013.</title>
        <authorList>
            <person name="Cao C."/>
        </authorList>
    </citation>
    <scope>NUCLEOTIDE SEQUENCE [LARGE SCALE GENOMIC DNA]</scope>
    <source>
        <strain evidence="8 9">DHS C013</strain>
    </source>
</reference>
<gene>
    <name evidence="8" type="ORF">BBK82_34995</name>
</gene>
<keyword evidence="4 6" id="KW-0472">Membrane</keyword>
<evidence type="ECO:0000259" key="7">
    <source>
        <dbReference type="PROSITE" id="PS51012"/>
    </source>
</evidence>
<keyword evidence="3 6" id="KW-1133">Transmembrane helix</keyword>
<dbReference type="PANTHER" id="PTHR43229">
    <property type="entry name" value="NODULATION PROTEIN J"/>
    <property type="match status" value="1"/>
</dbReference>
<evidence type="ECO:0000256" key="4">
    <source>
        <dbReference type="ARBA" id="ARBA00023136"/>
    </source>
</evidence>
<evidence type="ECO:0000256" key="6">
    <source>
        <dbReference type="RuleBase" id="RU361157"/>
    </source>
</evidence>
<dbReference type="InterPro" id="IPR000412">
    <property type="entry name" value="ABC_2_transport"/>
</dbReference>
<keyword evidence="2 6" id="KW-0812">Transmembrane</keyword>
<dbReference type="PROSITE" id="PS51012">
    <property type="entry name" value="ABC_TM2"/>
    <property type="match status" value="1"/>
</dbReference>
<feature type="transmembrane region" description="Helical" evidence="6">
    <location>
        <begin position="220"/>
        <end position="242"/>
    </location>
</feature>
<dbReference type="EMBL" id="CP016793">
    <property type="protein sequence ID" value="ANZ40452.1"/>
    <property type="molecule type" value="Genomic_DNA"/>
</dbReference>
<evidence type="ECO:0000256" key="3">
    <source>
        <dbReference type="ARBA" id="ARBA00022989"/>
    </source>
</evidence>
<dbReference type="STRING" id="1586287.BBK82_34995"/>
<sequence>MIMRDTYLVFRRQLAMSVRSPLWLVVGLVQPVVYLVFFGPLLQGLDLGTDSWRVYIPGLLVQLALFGAAFVGFSVIAEVRSGVVERMRVTPVSRVALLLGRVLRDVLLLVGQSCVLLLVAVPFGLRAPIAGVALGVLLIALLTASLAGLSYTIGLATRSEESLAPLLNSVTVPLLLLSGILLPMSLAPPWLDVVSRLTPLRYVVDGIRDAFLGQYATGDVLAGFLVAAGMAGATMAWGAHVFRREAA</sequence>
<comment type="similarity">
    <text evidence="6">Belongs to the ABC-2 integral membrane protein family.</text>
</comment>
<evidence type="ECO:0000256" key="1">
    <source>
        <dbReference type="ARBA" id="ARBA00004141"/>
    </source>
</evidence>
<evidence type="ECO:0000313" key="8">
    <source>
        <dbReference type="EMBL" id="ANZ40452.1"/>
    </source>
</evidence>